<dbReference type="InterPro" id="IPR032508">
    <property type="entry name" value="FecR_C"/>
</dbReference>
<dbReference type="Gene3D" id="3.55.50.30">
    <property type="match status" value="1"/>
</dbReference>
<reference evidence="4" key="2">
    <citation type="submission" date="2020-09" db="EMBL/GenBank/DDBJ databases">
        <authorList>
            <person name="Sun Q."/>
            <person name="Zhou Y."/>
        </authorList>
    </citation>
    <scope>NUCLEOTIDE SEQUENCE</scope>
    <source>
        <strain evidence="4">CGMCC 1.15448</strain>
    </source>
</reference>
<name>A0A8J2UCE7_9BACT</name>
<feature type="domain" description="Protein FecR C-terminal" evidence="3">
    <location>
        <begin position="313"/>
        <end position="379"/>
    </location>
</feature>
<keyword evidence="1" id="KW-1133">Transmembrane helix</keyword>
<reference evidence="4" key="1">
    <citation type="journal article" date="2014" name="Int. J. Syst. Evol. Microbiol.">
        <title>Complete genome sequence of Corynebacterium casei LMG S-19264T (=DSM 44701T), isolated from a smear-ripened cheese.</title>
        <authorList>
            <consortium name="US DOE Joint Genome Institute (JGI-PGF)"/>
            <person name="Walter F."/>
            <person name="Albersmeier A."/>
            <person name="Kalinowski J."/>
            <person name="Ruckert C."/>
        </authorList>
    </citation>
    <scope>NUCLEOTIDE SEQUENCE</scope>
    <source>
        <strain evidence="4">CGMCC 1.15448</strain>
    </source>
</reference>
<proteinExistence type="predicted"/>
<dbReference type="InterPro" id="IPR012373">
    <property type="entry name" value="Ferrdict_sens_TM"/>
</dbReference>
<evidence type="ECO:0000259" key="3">
    <source>
        <dbReference type="Pfam" id="PF16344"/>
    </source>
</evidence>
<dbReference type="Gene3D" id="2.60.120.1440">
    <property type="match status" value="1"/>
</dbReference>
<keyword evidence="5" id="KW-1185">Reference proteome</keyword>
<feature type="transmembrane region" description="Helical" evidence="1">
    <location>
        <begin position="75"/>
        <end position="94"/>
    </location>
</feature>
<dbReference type="PANTHER" id="PTHR30273:SF2">
    <property type="entry name" value="PROTEIN FECR"/>
    <property type="match status" value="1"/>
</dbReference>
<dbReference type="Pfam" id="PF04773">
    <property type="entry name" value="FecR"/>
    <property type="match status" value="1"/>
</dbReference>
<keyword evidence="1" id="KW-0812">Transmembrane</keyword>
<protein>
    <submittedName>
        <fullName evidence="4">Iron dicitrate transporter FecR</fullName>
    </submittedName>
</protein>
<dbReference type="AlphaFoldDB" id="A0A8J2UCE7"/>
<dbReference type="InterPro" id="IPR006860">
    <property type="entry name" value="FecR"/>
</dbReference>
<evidence type="ECO:0000259" key="2">
    <source>
        <dbReference type="Pfam" id="PF04773"/>
    </source>
</evidence>
<gene>
    <name evidence="4" type="ORF">GCM10011511_21280</name>
</gene>
<dbReference type="PIRSF" id="PIRSF018266">
    <property type="entry name" value="FecR"/>
    <property type="match status" value="1"/>
</dbReference>
<dbReference type="Pfam" id="PF16344">
    <property type="entry name" value="FecR_C"/>
    <property type="match status" value="1"/>
</dbReference>
<comment type="caution">
    <text evidence="4">The sequence shown here is derived from an EMBL/GenBank/DDBJ whole genome shotgun (WGS) entry which is preliminary data.</text>
</comment>
<sequence length="381" mass="41759">MKPDQKFIELAEKLMNGTITAEEEHILGEWYNAAQDAEVVVPANFVSGEDAHRKRMLRRIYRRMTQHERRRIRKWAPALAAAVLGFAILGAIWWKGGRTAHPAVLEASAAPKDAVKSLADRATLTLADGSTVDLGAAKDGSTTANGKAVVDKKSAKLIYKSERSASTLPPTVYNTLATPRGGMYSIVLPDGTRAWLNASSSLRYPLAFHGPYREVSLTGEGYFEVAPNAAQPFKVLVNGMTVDVLGTHFDVMAYDDEPAVTTTLLEGSVKVGSAGGHLLLTPGQQSRMERSDGRLGSMRADVDVAIAWKNGIFRFRSEDIHSVMRKVARWYDVDIQYEGEIAEHFTGAVPRDADVSTLLRMMELTNAVKFQVEGRTIIVTP</sequence>
<evidence type="ECO:0000256" key="1">
    <source>
        <dbReference type="SAM" id="Phobius"/>
    </source>
</evidence>
<dbReference type="Proteomes" id="UP000607559">
    <property type="component" value="Unassembled WGS sequence"/>
</dbReference>
<dbReference type="RefSeq" id="WP_188931313.1">
    <property type="nucleotide sequence ID" value="NZ_BMJC01000002.1"/>
</dbReference>
<keyword evidence="1" id="KW-0472">Membrane</keyword>
<dbReference type="PANTHER" id="PTHR30273">
    <property type="entry name" value="PERIPLASMIC SIGNAL SENSOR AND SIGMA FACTOR ACTIVATOR FECR-RELATED"/>
    <property type="match status" value="1"/>
</dbReference>
<dbReference type="GO" id="GO:0016989">
    <property type="term" value="F:sigma factor antagonist activity"/>
    <property type="evidence" value="ECO:0007669"/>
    <property type="project" value="TreeGrafter"/>
</dbReference>
<feature type="domain" description="FecR protein" evidence="2">
    <location>
        <begin position="175"/>
        <end position="270"/>
    </location>
</feature>
<dbReference type="EMBL" id="BMJC01000002">
    <property type="protein sequence ID" value="GGA97685.1"/>
    <property type="molecule type" value="Genomic_DNA"/>
</dbReference>
<accession>A0A8J2UCE7</accession>
<organism evidence="4 5">
    <name type="scientific">Puia dinghuensis</name>
    <dbReference type="NCBI Taxonomy" id="1792502"/>
    <lineage>
        <taxon>Bacteria</taxon>
        <taxon>Pseudomonadati</taxon>
        <taxon>Bacteroidota</taxon>
        <taxon>Chitinophagia</taxon>
        <taxon>Chitinophagales</taxon>
        <taxon>Chitinophagaceae</taxon>
        <taxon>Puia</taxon>
    </lineage>
</organism>
<evidence type="ECO:0000313" key="4">
    <source>
        <dbReference type="EMBL" id="GGA97685.1"/>
    </source>
</evidence>
<evidence type="ECO:0000313" key="5">
    <source>
        <dbReference type="Proteomes" id="UP000607559"/>
    </source>
</evidence>